<evidence type="ECO:0008006" key="5">
    <source>
        <dbReference type="Google" id="ProtNLM"/>
    </source>
</evidence>
<sequence length="422" mass="47618">MHEVTGWTTSYRWNGVTSDNVAGLVNHHARDVDRANGVEVKHSNDRVNPALTHLNETLVNDGTGRMIFCTTSKQWLAFMKKRLAELQNTRTLKDGSVVNVAHRKDANVAVDVVMQLDPAFTGPTENMTSEKRAEVDRLMDVMIEQATTHAGPENVIGYSKHWDESSPHIQMLYVPGTEDGKLSMKQKLGGKDGQKSAQAHYAQMHDDMRESLQDAGYDATMVRVDAGRPHRKLKDFKDFKEREKAVELREVALEEREHNLSRGLSDLASMKAETRSNLDESENQLSVAIRSRSKAKNEGHAAGVAQGLTEGRAQLTREWGALNSQREAVRQQLLALEKFEREREIEWNAAIAGAKNPPPWKSFLKKLPEPYQRSYAKYAESFEKQANEVLRPKKSYEQAVAELSAKTGHWRESSDGHHAQRE</sequence>
<reference evidence="3 4" key="1">
    <citation type="submission" date="2020-10" db="EMBL/GenBank/DDBJ databases">
        <title>Sequencing the genomes of 1000 actinobacteria strains.</title>
        <authorList>
            <person name="Klenk H.-P."/>
        </authorList>
    </citation>
    <scope>NUCLEOTIDE SEQUENCE [LARGE SCALE GENOMIC DNA]</scope>
    <source>
        <strain evidence="3 4">DSM 15666</strain>
    </source>
</reference>
<comment type="similarity">
    <text evidence="1">Belongs to the plasmid mobilization pre family.</text>
</comment>
<dbReference type="RefSeq" id="WP_192595327.1">
    <property type="nucleotide sequence ID" value="NZ_BAAALJ010000024.1"/>
</dbReference>
<feature type="region of interest" description="Disordered" evidence="2">
    <location>
        <begin position="289"/>
        <end position="309"/>
    </location>
</feature>
<organism evidence="3 4">
    <name type="scientific">Nesterenkonia lutea</name>
    <dbReference type="NCBI Taxonomy" id="272919"/>
    <lineage>
        <taxon>Bacteria</taxon>
        <taxon>Bacillati</taxon>
        <taxon>Actinomycetota</taxon>
        <taxon>Actinomycetes</taxon>
        <taxon>Micrococcales</taxon>
        <taxon>Micrococcaceae</taxon>
        <taxon>Nesterenkonia</taxon>
    </lineage>
</organism>
<dbReference type="EMBL" id="JADBED010000001">
    <property type="protein sequence ID" value="MBE1524294.1"/>
    <property type="molecule type" value="Genomic_DNA"/>
</dbReference>
<evidence type="ECO:0000313" key="4">
    <source>
        <dbReference type="Proteomes" id="UP000643525"/>
    </source>
</evidence>
<evidence type="ECO:0000256" key="1">
    <source>
        <dbReference type="ARBA" id="ARBA00010657"/>
    </source>
</evidence>
<evidence type="ECO:0000313" key="3">
    <source>
        <dbReference type="EMBL" id="MBE1524294.1"/>
    </source>
</evidence>
<keyword evidence="4" id="KW-1185">Reference proteome</keyword>
<dbReference type="Pfam" id="PF01076">
    <property type="entry name" value="Mob_Pre"/>
    <property type="match status" value="1"/>
</dbReference>
<accession>A0ABR9JEE9</accession>
<name>A0ABR9JEE9_9MICC</name>
<evidence type="ECO:0000256" key="2">
    <source>
        <dbReference type="SAM" id="MobiDB-lite"/>
    </source>
</evidence>
<feature type="compositionally biased region" description="Basic and acidic residues" evidence="2">
    <location>
        <begin position="409"/>
        <end position="422"/>
    </location>
</feature>
<comment type="caution">
    <text evidence="3">The sequence shown here is derived from an EMBL/GenBank/DDBJ whole genome shotgun (WGS) entry which is preliminary data.</text>
</comment>
<dbReference type="CDD" id="cd17242">
    <property type="entry name" value="MobM_relaxase"/>
    <property type="match status" value="1"/>
</dbReference>
<gene>
    <name evidence="3" type="ORF">H4W27_001412</name>
</gene>
<dbReference type="InterPro" id="IPR001668">
    <property type="entry name" value="Mob_Pre"/>
</dbReference>
<proteinExistence type="inferred from homology"/>
<dbReference type="Gene3D" id="3.30.930.30">
    <property type="match status" value="1"/>
</dbReference>
<protein>
    <recommendedName>
        <fullName evidence="5">Plasmid recombination enzyme</fullName>
    </recommendedName>
</protein>
<dbReference type="Proteomes" id="UP000643525">
    <property type="component" value="Unassembled WGS sequence"/>
</dbReference>
<feature type="region of interest" description="Disordered" evidence="2">
    <location>
        <begin position="402"/>
        <end position="422"/>
    </location>
</feature>